<gene>
    <name evidence="1" type="ORF">ZBT109_2422</name>
</gene>
<dbReference type="InterPro" id="IPR037883">
    <property type="entry name" value="Knr4/Smi1-like_sf"/>
</dbReference>
<reference evidence="1 2" key="1">
    <citation type="submission" date="2018-09" db="EMBL/GenBank/DDBJ databases">
        <title>Zymobacter palmae IAM14233 (=T109) whole genome analysis.</title>
        <authorList>
            <person name="Yanase H."/>
        </authorList>
    </citation>
    <scope>NUCLEOTIDE SEQUENCE [LARGE SCALE GENOMIC DNA]</scope>
    <source>
        <strain evidence="1 2">IAM14233</strain>
    </source>
</reference>
<dbReference type="AlphaFoldDB" id="A0A348HHQ0"/>
<dbReference type="Proteomes" id="UP000267342">
    <property type="component" value="Chromosome"/>
</dbReference>
<accession>A0A348HHQ0</accession>
<keyword evidence="1" id="KW-0670">Pyruvate</keyword>
<proteinExistence type="predicted"/>
<protein>
    <submittedName>
        <fullName evidence="1">Indolepyruvate ferredoxin oxidoreductase</fullName>
    </submittedName>
</protein>
<dbReference type="EMBL" id="AP018933">
    <property type="protein sequence ID" value="BBG31152.1"/>
    <property type="molecule type" value="Genomic_DNA"/>
</dbReference>
<evidence type="ECO:0000313" key="1">
    <source>
        <dbReference type="EMBL" id="BBG31152.1"/>
    </source>
</evidence>
<dbReference type="Gene3D" id="3.40.1580.10">
    <property type="entry name" value="SMI1/KNR4-like"/>
    <property type="match status" value="1"/>
</dbReference>
<organism evidence="1 2">
    <name type="scientific">Zymobacter palmae</name>
    <dbReference type="NCBI Taxonomy" id="33074"/>
    <lineage>
        <taxon>Bacteria</taxon>
        <taxon>Pseudomonadati</taxon>
        <taxon>Pseudomonadota</taxon>
        <taxon>Gammaproteobacteria</taxon>
        <taxon>Oceanospirillales</taxon>
        <taxon>Halomonadaceae</taxon>
        <taxon>Zymobacter group</taxon>
        <taxon>Zymobacter</taxon>
    </lineage>
</organism>
<sequence>MERESARGDWVCWYGHALLEERNVTYGIQSVASTLLLIGQDGDLGYFIDMVEGADAIYSVDLGALGSDEPEKVANSISELL</sequence>
<name>A0A348HHQ0_9GAMM</name>
<evidence type="ECO:0000313" key="2">
    <source>
        <dbReference type="Proteomes" id="UP000267342"/>
    </source>
</evidence>
<dbReference type="KEGG" id="zpl:ZBT109_2422"/>
<keyword evidence="2" id="KW-1185">Reference proteome</keyword>